<accession>A0ABV0FGM1</accession>
<dbReference type="EMBL" id="JBDOJC010000001">
    <property type="protein sequence ID" value="MEO2219246.1"/>
    <property type="molecule type" value="Genomic_DNA"/>
</dbReference>
<dbReference type="Proteomes" id="UP001455709">
    <property type="component" value="Unassembled WGS sequence"/>
</dbReference>
<protein>
    <submittedName>
        <fullName evidence="1">Uncharacterized protein</fullName>
    </submittedName>
</protein>
<sequence length="418" mass="47264">MSINNQWEWAEIDIPASTTPWPTILNNTWAPLIRLSPATPQHPLKLGNINYLLDRLVKRGDSSSELNFPLTSFLSPPDMRLWLALRAGESELSFRMLPTSRLPSDEWLALQDHVKKFDKLDTHIKPWLISTLAQLTLYEDCVKLAQGQDFDLDQTQDSALAYEIGRALQRIDFRHKLPIQIFKGILSGQADSYLRVASAIQFMVRGSRFKINASMAKKASQQGEKLLVAEHQAPRDPFRHAVMYSRFYRAEALVSAVHGSKWTPAEAIEKSDQWHTHAEFFSDHSPEHQQLLRENKRLVIEACLKLATRHGDDEGKKFAEKLIAFDGSDPDCLAFVGNYWLSQGNWRLASTYHLRAMRRGTVRSVLSAITAGDLLVHNGHQVTGLKAYQNALVLDARSITAQKRIGIMGEKFGGNITN</sequence>
<comment type="caution">
    <text evidence="1">The sequence shown here is derived from an EMBL/GenBank/DDBJ whole genome shotgun (WGS) entry which is preliminary data.</text>
</comment>
<dbReference type="InterPro" id="IPR011990">
    <property type="entry name" value="TPR-like_helical_dom_sf"/>
</dbReference>
<proteinExistence type="predicted"/>
<dbReference type="RefSeq" id="WP_347371813.1">
    <property type="nucleotide sequence ID" value="NZ_JBDOJC010000001.1"/>
</dbReference>
<evidence type="ECO:0000313" key="1">
    <source>
        <dbReference type="EMBL" id="MEO2219246.1"/>
    </source>
</evidence>
<reference evidence="1 2" key="1">
    <citation type="submission" date="2024-05" db="EMBL/GenBank/DDBJ databases">
        <authorList>
            <person name="De Oliveira J.P."/>
            <person name="Noriler S.A."/>
            <person name="De Oliveira A.G."/>
            <person name="Sipoli D.S."/>
        </authorList>
    </citation>
    <scope>NUCLEOTIDE SEQUENCE [LARGE SCALE GENOMIC DNA]</scope>
    <source>
        <strain evidence="1 2">LABIM189</strain>
    </source>
</reference>
<dbReference type="SUPFAM" id="SSF48452">
    <property type="entry name" value="TPR-like"/>
    <property type="match status" value="1"/>
</dbReference>
<organism evidence="1 2">
    <name type="scientific">Chromobacterium vaccinii</name>
    <dbReference type="NCBI Taxonomy" id="1108595"/>
    <lineage>
        <taxon>Bacteria</taxon>
        <taxon>Pseudomonadati</taxon>
        <taxon>Pseudomonadota</taxon>
        <taxon>Betaproteobacteria</taxon>
        <taxon>Neisseriales</taxon>
        <taxon>Chromobacteriaceae</taxon>
        <taxon>Chromobacterium</taxon>
    </lineage>
</organism>
<keyword evidence="2" id="KW-1185">Reference proteome</keyword>
<name>A0ABV0FGM1_9NEIS</name>
<gene>
    <name evidence="1" type="ORF">ABGV49_19510</name>
</gene>
<evidence type="ECO:0000313" key="2">
    <source>
        <dbReference type="Proteomes" id="UP001455709"/>
    </source>
</evidence>